<dbReference type="EMBL" id="QOIN01000046">
    <property type="protein sequence ID" value="RCG21579.1"/>
    <property type="molecule type" value="Genomic_DNA"/>
</dbReference>
<reference evidence="3 4" key="1">
    <citation type="submission" date="2018-06" db="EMBL/GenBank/DDBJ databases">
        <title>Streptomyces reniochalinae sp. nov. and Streptomyces diacarnus sp. nov. from marine sponges.</title>
        <authorList>
            <person name="Li L."/>
        </authorList>
    </citation>
    <scope>NUCLEOTIDE SEQUENCE [LARGE SCALE GENOMIC DNA]</scope>
    <source>
        <strain evidence="3 4">LHW51701</strain>
    </source>
</reference>
<dbReference type="PANTHER" id="PTHR35585:SF1">
    <property type="entry name" value="HHE DOMAIN PROTEIN (AFU_ORTHOLOGUE AFUA_4G00730)"/>
    <property type="match status" value="1"/>
</dbReference>
<evidence type="ECO:0000259" key="2">
    <source>
        <dbReference type="Pfam" id="PF01814"/>
    </source>
</evidence>
<evidence type="ECO:0000313" key="3">
    <source>
        <dbReference type="EMBL" id="RCG21579.1"/>
    </source>
</evidence>
<gene>
    <name evidence="3" type="ORF">DTL70_18210</name>
</gene>
<dbReference type="AlphaFoldDB" id="A0A367EV53"/>
<feature type="region of interest" description="Disordered" evidence="1">
    <location>
        <begin position="158"/>
        <end position="181"/>
    </location>
</feature>
<evidence type="ECO:0000313" key="4">
    <source>
        <dbReference type="Proteomes" id="UP000252914"/>
    </source>
</evidence>
<dbReference type="PANTHER" id="PTHR35585">
    <property type="entry name" value="HHE DOMAIN PROTEIN (AFU_ORTHOLOGUE AFUA_4G00730)"/>
    <property type="match status" value="1"/>
</dbReference>
<accession>A0A367EV53</accession>
<proteinExistence type="predicted"/>
<dbReference type="Gene3D" id="1.20.120.520">
    <property type="entry name" value="nmb1532 protein domain like"/>
    <property type="match status" value="1"/>
</dbReference>
<feature type="compositionally biased region" description="Pro residues" evidence="1">
    <location>
        <begin position="166"/>
        <end position="175"/>
    </location>
</feature>
<comment type="caution">
    <text evidence="3">The sequence shown here is derived from an EMBL/GenBank/DDBJ whole genome shotgun (WGS) entry which is preliminary data.</text>
</comment>
<evidence type="ECO:0000256" key="1">
    <source>
        <dbReference type="SAM" id="MobiDB-lite"/>
    </source>
</evidence>
<name>A0A367EV53_9ACTN</name>
<sequence length="201" mass="22378">MDAIELLKHDHRMVEQLFRDYRAAASARQRRAVVETLVRELSKHAALEELMVYPLAKKVLADGQQEIGEHLAEHMGVKKTLLALDQLPSAGSGSSTYPDGFEGGEGDARVMERTTALMTELQQEIEEHVVEEEGRMLPKLRAALDQQALYELGRELEKAKRTAPTRPHPGAPDQPPGLAMAAPVAAVYDRLRDRLQGRPRT</sequence>
<dbReference type="InterPro" id="IPR012312">
    <property type="entry name" value="Hemerythrin-like"/>
</dbReference>
<dbReference type="Pfam" id="PF01814">
    <property type="entry name" value="Hemerythrin"/>
    <property type="match status" value="1"/>
</dbReference>
<protein>
    <submittedName>
        <fullName evidence="3">Hemerythrin domain-containing protein</fullName>
    </submittedName>
</protein>
<dbReference type="Proteomes" id="UP000252914">
    <property type="component" value="Unassembled WGS sequence"/>
</dbReference>
<feature type="domain" description="Hemerythrin-like" evidence="2">
    <location>
        <begin position="3"/>
        <end position="140"/>
    </location>
</feature>
<dbReference type="RefSeq" id="WP_114023208.1">
    <property type="nucleotide sequence ID" value="NZ_QOIN01000046.1"/>
</dbReference>
<organism evidence="3 4">
    <name type="scientific">Streptomyces diacarni</name>
    <dbReference type="NCBI Taxonomy" id="2800381"/>
    <lineage>
        <taxon>Bacteria</taxon>
        <taxon>Bacillati</taxon>
        <taxon>Actinomycetota</taxon>
        <taxon>Actinomycetes</taxon>
        <taxon>Kitasatosporales</taxon>
        <taxon>Streptomycetaceae</taxon>
        <taxon>Streptomyces</taxon>
    </lineage>
</organism>
<keyword evidence="4" id="KW-1185">Reference proteome</keyword>